<evidence type="ECO:0000313" key="4">
    <source>
        <dbReference type="Proteomes" id="UP000198844"/>
    </source>
</evidence>
<evidence type="ECO:0000256" key="1">
    <source>
        <dbReference type="ARBA" id="ARBA00022801"/>
    </source>
</evidence>
<gene>
    <name evidence="3" type="ORF">SAMN05192563_1031104</name>
</gene>
<evidence type="ECO:0000259" key="2">
    <source>
        <dbReference type="Pfam" id="PF20434"/>
    </source>
</evidence>
<dbReference type="Pfam" id="PF20434">
    <property type="entry name" value="BD-FAE"/>
    <property type="match status" value="1"/>
</dbReference>
<sequence>MTQLYRGMDPAALRAAYDNVAAVADVAERMLGFQERSAALYATVPCRRDVAYGPRPRQRFDWFPCGKPDAPIFVFIHGGYWQARSKEDFAFVASGPLGRGFNAVLAEYTLAPDASMTQIVGEMDALLAALAADRDGLGTRGPVCLAGHSAGGQLSALYRTHESVVHAMPISALVDLEPIAMSWLNEKLQLTPAEIDAYSPMRHIGKGVSMTVSVGTAELPELVRHSEEYVAACRQAGEQVEFVPLAGCNHFTILEDLARADGVQMEALVKGTGRR</sequence>
<dbReference type="Gene3D" id="3.40.50.1820">
    <property type="entry name" value="alpha/beta hydrolase"/>
    <property type="match status" value="1"/>
</dbReference>
<dbReference type="EMBL" id="FPBH01000031">
    <property type="protein sequence ID" value="SFU25013.1"/>
    <property type="molecule type" value="Genomic_DNA"/>
</dbReference>
<feature type="domain" description="BD-FAE-like" evidence="2">
    <location>
        <begin position="68"/>
        <end position="162"/>
    </location>
</feature>
<evidence type="ECO:0000313" key="3">
    <source>
        <dbReference type="EMBL" id="SFU25013.1"/>
    </source>
</evidence>
<reference evidence="3 4" key="1">
    <citation type="submission" date="2016-10" db="EMBL/GenBank/DDBJ databases">
        <authorList>
            <person name="de Groot N.N."/>
        </authorList>
    </citation>
    <scope>NUCLEOTIDE SEQUENCE [LARGE SCALE GENOMIC DNA]</scope>
    <source>
        <strain evidence="3 4">LMG 27731</strain>
    </source>
</reference>
<dbReference type="PANTHER" id="PTHR48081">
    <property type="entry name" value="AB HYDROLASE SUPERFAMILY PROTEIN C4A8.06C"/>
    <property type="match status" value="1"/>
</dbReference>
<dbReference type="SUPFAM" id="SSF53474">
    <property type="entry name" value="alpha/beta-Hydrolases"/>
    <property type="match status" value="1"/>
</dbReference>
<proteinExistence type="predicted"/>
<dbReference type="OrthoDB" id="9771666at2"/>
<dbReference type="InterPro" id="IPR029058">
    <property type="entry name" value="AB_hydrolase_fold"/>
</dbReference>
<accession>A0A1I7EM65</accession>
<protein>
    <submittedName>
        <fullName evidence="3">Acetyl esterase/lipase</fullName>
    </submittedName>
</protein>
<dbReference type="PANTHER" id="PTHR48081:SF33">
    <property type="entry name" value="KYNURENINE FORMAMIDASE"/>
    <property type="match status" value="1"/>
</dbReference>
<dbReference type="AlphaFoldDB" id="A0A1I7EM65"/>
<dbReference type="GO" id="GO:0016787">
    <property type="term" value="F:hydrolase activity"/>
    <property type="evidence" value="ECO:0007669"/>
    <property type="project" value="UniProtKB-KW"/>
</dbReference>
<dbReference type="Proteomes" id="UP000198844">
    <property type="component" value="Unassembled WGS sequence"/>
</dbReference>
<keyword evidence="1" id="KW-0378">Hydrolase</keyword>
<dbReference type="InterPro" id="IPR049492">
    <property type="entry name" value="BD-FAE-like_dom"/>
</dbReference>
<organism evidence="3 4">
    <name type="scientific">Paraburkholderia aspalathi</name>
    <dbReference type="NCBI Taxonomy" id="1324617"/>
    <lineage>
        <taxon>Bacteria</taxon>
        <taxon>Pseudomonadati</taxon>
        <taxon>Pseudomonadota</taxon>
        <taxon>Betaproteobacteria</taxon>
        <taxon>Burkholderiales</taxon>
        <taxon>Burkholderiaceae</taxon>
        <taxon>Paraburkholderia</taxon>
    </lineage>
</organism>
<dbReference type="RefSeq" id="WP_093644345.1">
    <property type="nucleotide sequence ID" value="NZ_FPBH01000031.1"/>
</dbReference>
<name>A0A1I7EM65_9BURK</name>
<dbReference type="InterPro" id="IPR050300">
    <property type="entry name" value="GDXG_lipolytic_enzyme"/>
</dbReference>